<organism evidence="1 2">
    <name type="scientific">Stylosanthes scabra</name>
    <dbReference type="NCBI Taxonomy" id="79078"/>
    <lineage>
        <taxon>Eukaryota</taxon>
        <taxon>Viridiplantae</taxon>
        <taxon>Streptophyta</taxon>
        <taxon>Embryophyta</taxon>
        <taxon>Tracheophyta</taxon>
        <taxon>Spermatophyta</taxon>
        <taxon>Magnoliopsida</taxon>
        <taxon>eudicotyledons</taxon>
        <taxon>Gunneridae</taxon>
        <taxon>Pentapetalae</taxon>
        <taxon>rosids</taxon>
        <taxon>fabids</taxon>
        <taxon>Fabales</taxon>
        <taxon>Fabaceae</taxon>
        <taxon>Papilionoideae</taxon>
        <taxon>50 kb inversion clade</taxon>
        <taxon>dalbergioids sensu lato</taxon>
        <taxon>Dalbergieae</taxon>
        <taxon>Pterocarpus clade</taxon>
        <taxon>Stylosanthes</taxon>
    </lineage>
</organism>
<gene>
    <name evidence="1" type="ORF">PIB30_041977</name>
</gene>
<dbReference type="EMBL" id="JASCZI010211684">
    <property type="protein sequence ID" value="MED6195865.1"/>
    <property type="molecule type" value="Genomic_DNA"/>
</dbReference>
<comment type="caution">
    <text evidence="1">The sequence shown here is derived from an EMBL/GenBank/DDBJ whole genome shotgun (WGS) entry which is preliminary data.</text>
</comment>
<proteinExistence type="predicted"/>
<sequence>MENTLKKHLKKMPATEDFLADFHSRNQTETSTSMSSGCGKSQARSMQRKLGIFTRSVGSSKRRNGYAFSASASDVSNAKVGGWRGFNINKPKKVQLNAVLALDSSVLNMKLLNGTESLQVLSHQGRDGDVEDVLALAVGKQDPRELLTKIIREFKRLKSVLEDLE</sequence>
<accession>A0ABU6XFD2</accession>
<name>A0ABU6XFD2_9FABA</name>
<reference evidence="1 2" key="1">
    <citation type="journal article" date="2023" name="Plants (Basel)">
        <title>Bridging the Gap: Combining Genomics and Transcriptomics Approaches to Understand Stylosanthes scabra, an Orphan Legume from the Brazilian Caatinga.</title>
        <authorList>
            <person name="Ferreira-Neto J.R.C."/>
            <person name="da Silva M.D."/>
            <person name="Binneck E."/>
            <person name="de Melo N.F."/>
            <person name="da Silva R.H."/>
            <person name="de Melo A.L.T.M."/>
            <person name="Pandolfi V."/>
            <person name="Bustamante F.O."/>
            <person name="Brasileiro-Vidal A.C."/>
            <person name="Benko-Iseppon A.M."/>
        </authorList>
    </citation>
    <scope>NUCLEOTIDE SEQUENCE [LARGE SCALE GENOMIC DNA]</scope>
    <source>
        <tissue evidence="1">Leaves</tissue>
    </source>
</reference>
<evidence type="ECO:0000313" key="2">
    <source>
        <dbReference type="Proteomes" id="UP001341840"/>
    </source>
</evidence>
<evidence type="ECO:0000313" key="1">
    <source>
        <dbReference type="EMBL" id="MED6195865.1"/>
    </source>
</evidence>
<protein>
    <submittedName>
        <fullName evidence="1">Uncharacterized protein</fullName>
    </submittedName>
</protein>
<dbReference type="Proteomes" id="UP001341840">
    <property type="component" value="Unassembled WGS sequence"/>
</dbReference>
<keyword evidence="2" id="KW-1185">Reference proteome</keyword>